<name>A0AB73T5V0_9FIRM</name>
<dbReference type="Pfam" id="PF03713">
    <property type="entry name" value="DUF305"/>
    <property type="match status" value="1"/>
</dbReference>
<keyword evidence="2" id="KW-0812">Transmembrane</keyword>
<organism evidence="4 5">
    <name type="scientific">Murimonas intestini</name>
    <dbReference type="NCBI Taxonomy" id="1337051"/>
    <lineage>
        <taxon>Bacteria</taxon>
        <taxon>Bacillati</taxon>
        <taxon>Bacillota</taxon>
        <taxon>Clostridia</taxon>
        <taxon>Lachnospirales</taxon>
        <taxon>Lachnospiraceae</taxon>
        <taxon>Murimonas</taxon>
    </lineage>
</organism>
<reference evidence="4 5" key="1">
    <citation type="submission" date="2018-05" db="EMBL/GenBank/DDBJ databases">
        <authorList>
            <person name="Goeker M."/>
            <person name="Huntemann M."/>
            <person name="Clum A."/>
            <person name="Pillay M."/>
            <person name="Palaniappan K."/>
            <person name="Varghese N."/>
            <person name="Mikhailova N."/>
            <person name="Stamatis D."/>
            <person name="Reddy T."/>
            <person name="Daum C."/>
            <person name="Shapiro N."/>
            <person name="Ivanova N."/>
            <person name="Kyrpides N."/>
            <person name="Woyke T."/>
        </authorList>
    </citation>
    <scope>NUCLEOTIDE SEQUENCE [LARGE SCALE GENOMIC DNA]</scope>
    <source>
        <strain evidence="4 5">DSM 26524</strain>
    </source>
</reference>
<dbReference type="InterPro" id="IPR005183">
    <property type="entry name" value="DUF305_CopM-like"/>
</dbReference>
<gene>
    <name evidence="4" type="ORF">C7383_10433</name>
</gene>
<feature type="region of interest" description="Disordered" evidence="1">
    <location>
        <begin position="34"/>
        <end position="75"/>
    </location>
</feature>
<evidence type="ECO:0000313" key="4">
    <source>
        <dbReference type="EMBL" id="PWJ76588.1"/>
    </source>
</evidence>
<sequence length="254" mass="28101">MDNKKIYWVIGIIIAVLLILLIILGYSFNGRRNKASETEDGSTESIQTESLQSTASESDTAGETSSESDGSPADSAALSQYLQEQDIIMSDMMGNMEVEPTGNASVDFLKGMIPHHRSAIDMSESYLKLGGANAELKKLAEDIIDAQTGEIDEMNRLIEEIEASGKTDTDKEQGYLNSYNKMMASHQHMHHGTSSAKDVEQAFAEGMLMHHQMAVDMSKAILDYTDNDEVRKLAEDIIDAQEKEIQQMQDIINQ</sequence>
<dbReference type="PANTHER" id="PTHR36933">
    <property type="entry name" value="SLL0788 PROTEIN"/>
    <property type="match status" value="1"/>
</dbReference>
<evidence type="ECO:0000259" key="3">
    <source>
        <dbReference type="Pfam" id="PF03713"/>
    </source>
</evidence>
<keyword evidence="2" id="KW-1133">Transmembrane helix</keyword>
<keyword evidence="5" id="KW-1185">Reference proteome</keyword>
<dbReference type="InterPro" id="IPR012347">
    <property type="entry name" value="Ferritin-like"/>
</dbReference>
<comment type="caution">
    <text evidence="4">The sequence shown here is derived from an EMBL/GenBank/DDBJ whole genome shotgun (WGS) entry which is preliminary data.</text>
</comment>
<dbReference type="Proteomes" id="UP000245412">
    <property type="component" value="Unassembled WGS sequence"/>
</dbReference>
<evidence type="ECO:0000313" key="5">
    <source>
        <dbReference type="Proteomes" id="UP000245412"/>
    </source>
</evidence>
<accession>A0AB73T5V0</accession>
<dbReference type="PANTHER" id="PTHR36933:SF1">
    <property type="entry name" value="SLL0788 PROTEIN"/>
    <property type="match status" value="1"/>
</dbReference>
<keyword evidence="2" id="KW-0472">Membrane</keyword>
<dbReference type="Gene3D" id="1.20.1260.10">
    <property type="match status" value="2"/>
</dbReference>
<protein>
    <submittedName>
        <fullName evidence="4">Uncharacterized protein (DUF305 family)</fullName>
    </submittedName>
</protein>
<feature type="domain" description="DUF305" evidence="3">
    <location>
        <begin position="106"/>
        <end position="251"/>
    </location>
</feature>
<dbReference type="RefSeq" id="WP_109625739.1">
    <property type="nucleotide sequence ID" value="NZ_CABJAT010000009.1"/>
</dbReference>
<evidence type="ECO:0000256" key="2">
    <source>
        <dbReference type="SAM" id="Phobius"/>
    </source>
</evidence>
<proteinExistence type="predicted"/>
<dbReference type="EMBL" id="QGGY01000004">
    <property type="protein sequence ID" value="PWJ76588.1"/>
    <property type="molecule type" value="Genomic_DNA"/>
</dbReference>
<feature type="compositionally biased region" description="Polar residues" evidence="1">
    <location>
        <begin position="43"/>
        <end position="69"/>
    </location>
</feature>
<feature type="transmembrane region" description="Helical" evidence="2">
    <location>
        <begin position="6"/>
        <end position="26"/>
    </location>
</feature>
<dbReference type="AlphaFoldDB" id="A0AB73T5V0"/>
<evidence type="ECO:0000256" key="1">
    <source>
        <dbReference type="SAM" id="MobiDB-lite"/>
    </source>
</evidence>